<evidence type="ECO:0000256" key="4">
    <source>
        <dbReference type="ARBA" id="ARBA00022989"/>
    </source>
</evidence>
<dbReference type="InterPro" id="IPR006153">
    <property type="entry name" value="Cation/H_exchanger_TM"/>
</dbReference>
<keyword evidence="11" id="KW-1185">Reference proteome</keyword>
<dbReference type="InterPro" id="IPR016152">
    <property type="entry name" value="PTrfase/Anion_transptr"/>
</dbReference>
<feature type="transmembrane region" description="Helical" evidence="8">
    <location>
        <begin position="386"/>
        <end position="403"/>
    </location>
</feature>
<evidence type="ECO:0000256" key="1">
    <source>
        <dbReference type="ARBA" id="ARBA00004141"/>
    </source>
</evidence>
<organism evidence="10 11">
    <name type="scientific">Phycisphaera mikurensis (strain NBRC 102666 / KCTC 22515 / FYK2301M01)</name>
    <dbReference type="NCBI Taxonomy" id="1142394"/>
    <lineage>
        <taxon>Bacteria</taxon>
        <taxon>Pseudomonadati</taxon>
        <taxon>Planctomycetota</taxon>
        <taxon>Phycisphaerae</taxon>
        <taxon>Phycisphaerales</taxon>
        <taxon>Phycisphaeraceae</taxon>
        <taxon>Phycisphaera</taxon>
    </lineage>
</organism>
<dbReference type="GO" id="GO:0016020">
    <property type="term" value="C:membrane"/>
    <property type="evidence" value="ECO:0007669"/>
    <property type="project" value="UniProtKB-SubCell"/>
</dbReference>
<dbReference type="eggNOG" id="COG1762">
    <property type="taxonomic scope" value="Bacteria"/>
</dbReference>
<sequence>MPSPLNLTLAAGALSYEQVTVFLLAFAVLLGTARLFGEVCRKLGQPVVLGEILAGVVLGATVLGSPSLAGPDGANVRLYDWLFPVHVLDEDREPVTVVRVAKAPDGRPQVREAGGDTAAPVPEVAADAPREAPAPTREAERDADPVAPGSLAVVDDPSEHELDSAPLPADHQKSYDGGYLAMSMFLQLSAVFLLLVAGLEVDLSIVWRQGRAALLISVMSMVVPFALGFALAYAVPGMLGFDFESGQLIPFALFLGVAMSITALPVIAKILMDLNLFRSDVGMLIMASAMVNDLLGWIGFAIVLAMVAVPIGGGEAAGALAAALPLAKTIGLTLLFVGGMLTVGRWAVHRVLPFVQAHSAWPGGVLSFVLCLALVCSAITEAIGIHSIFGAFIAGVAIGDSAHLRRQTREHIEQFISNIFAPLFFASIGLRVNFFEGFDLTAVTLVLVIAIAGKLIGCWIGAIWAGLSRRESAAIGMGMSARGAMEIILGQLALNQGLITEKLFVAIVVMAIVTSLIAGPGMKAILRIKARRKLTDLISEKLYVDELRTDNARGIIAELAERATATAGLPAAEIAESAWRRERLFSTGLPGGLAIPHARLAGLSRPMVAVGRSRDGVDFDATDGSRARLICLLLSPAEDPTAQVELLRAVGETFANKETRAAALDATGYTQFRAALIVGEAAEH</sequence>
<dbReference type="InterPro" id="IPR050794">
    <property type="entry name" value="CPA2_transporter"/>
</dbReference>
<feature type="domain" description="PTS EIIA type-2" evidence="9">
    <location>
        <begin position="536"/>
        <end position="680"/>
    </location>
</feature>
<feature type="transmembrane region" description="Helical" evidence="8">
    <location>
        <begin position="504"/>
        <end position="526"/>
    </location>
</feature>
<evidence type="ECO:0000256" key="7">
    <source>
        <dbReference type="SAM" id="MobiDB-lite"/>
    </source>
</evidence>
<dbReference type="PANTHER" id="PTHR32468">
    <property type="entry name" value="CATION/H + ANTIPORTER"/>
    <property type="match status" value="1"/>
</dbReference>
<dbReference type="InterPro" id="IPR038770">
    <property type="entry name" value="Na+/solute_symporter_sf"/>
</dbReference>
<feature type="transmembrane region" description="Helical" evidence="8">
    <location>
        <begin position="48"/>
        <end position="69"/>
    </location>
</feature>
<dbReference type="RefSeq" id="WP_014435822.1">
    <property type="nucleotide sequence ID" value="NC_017080.1"/>
</dbReference>
<dbReference type="GO" id="GO:1902600">
    <property type="term" value="P:proton transmembrane transport"/>
    <property type="evidence" value="ECO:0007669"/>
    <property type="project" value="InterPro"/>
</dbReference>
<feature type="compositionally biased region" description="Low complexity" evidence="7">
    <location>
        <begin position="116"/>
        <end position="136"/>
    </location>
</feature>
<dbReference type="Proteomes" id="UP000007881">
    <property type="component" value="Chromosome"/>
</dbReference>
<feature type="transmembrane region" description="Helical" evidence="8">
    <location>
        <begin position="284"/>
        <end position="309"/>
    </location>
</feature>
<evidence type="ECO:0000313" key="10">
    <source>
        <dbReference type="EMBL" id="BAM02602.1"/>
    </source>
</evidence>
<feature type="transmembrane region" description="Helical" evidence="8">
    <location>
        <begin position="440"/>
        <end position="467"/>
    </location>
</feature>
<dbReference type="CDD" id="cd00211">
    <property type="entry name" value="PTS_IIA_fru"/>
    <property type="match status" value="1"/>
</dbReference>
<evidence type="ECO:0000256" key="3">
    <source>
        <dbReference type="ARBA" id="ARBA00022692"/>
    </source>
</evidence>
<accession>I0IBG4</accession>
<feature type="transmembrane region" description="Helical" evidence="8">
    <location>
        <begin position="360"/>
        <end position="380"/>
    </location>
</feature>
<proteinExistence type="predicted"/>
<gene>
    <name evidence="10" type="ordered locus">PSMK_04430</name>
</gene>
<protein>
    <submittedName>
        <fullName evidence="10">Putative antiporter</fullName>
    </submittedName>
</protein>
<name>I0IBG4_PHYMF</name>
<evidence type="ECO:0000256" key="8">
    <source>
        <dbReference type="SAM" id="Phobius"/>
    </source>
</evidence>
<evidence type="ECO:0000256" key="5">
    <source>
        <dbReference type="ARBA" id="ARBA00023065"/>
    </source>
</evidence>
<feature type="transmembrane region" description="Helical" evidence="8">
    <location>
        <begin position="179"/>
        <end position="201"/>
    </location>
</feature>
<dbReference type="AlphaFoldDB" id="I0IBG4"/>
<comment type="subcellular location">
    <subcellularLocation>
        <location evidence="1">Membrane</location>
        <topology evidence="1">Multi-pass membrane protein</topology>
    </subcellularLocation>
</comment>
<feature type="transmembrane region" description="Helical" evidence="8">
    <location>
        <begin position="248"/>
        <end position="272"/>
    </location>
</feature>
<dbReference type="PROSITE" id="PS51094">
    <property type="entry name" value="PTS_EIIA_TYPE_2"/>
    <property type="match status" value="1"/>
</dbReference>
<keyword evidence="5" id="KW-0406">Ion transport</keyword>
<evidence type="ECO:0000259" key="9">
    <source>
        <dbReference type="PROSITE" id="PS51094"/>
    </source>
</evidence>
<dbReference type="Gene3D" id="1.20.1530.20">
    <property type="match status" value="2"/>
</dbReference>
<dbReference type="InterPro" id="IPR002178">
    <property type="entry name" value="PTS_EIIA_type-2_dom"/>
</dbReference>
<feature type="transmembrane region" description="Helical" evidence="8">
    <location>
        <begin position="415"/>
        <end position="434"/>
    </location>
</feature>
<dbReference type="eggNOG" id="COG0475">
    <property type="taxonomic scope" value="Bacteria"/>
</dbReference>
<keyword evidence="4 8" id="KW-1133">Transmembrane helix</keyword>
<dbReference type="KEGG" id="phm:PSMK_04430"/>
<dbReference type="Pfam" id="PF00999">
    <property type="entry name" value="Na_H_Exchanger"/>
    <property type="match status" value="1"/>
</dbReference>
<evidence type="ECO:0000256" key="2">
    <source>
        <dbReference type="ARBA" id="ARBA00022448"/>
    </source>
</evidence>
<keyword evidence="2" id="KW-0813">Transport</keyword>
<feature type="transmembrane region" description="Helical" evidence="8">
    <location>
        <begin position="479"/>
        <end position="498"/>
    </location>
</feature>
<dbReference type="PANTHER" id="PTHR32468:SF0">
    <property type="entry name" value="K(+)_H(+) ANTIPORTER 1"/>
    <property type="match status" value="1"/>
</dbReference>
<dbReference type="Gene3D" id="3.40.930.10">
    <property type="entry name" value="Mannitol-specific EII, Chain A"/>
    <property type="match status" value="1"/>
</dbReference>
<dbReference type="GO" id="GO:0015297">
    <property type="term" value="F:antiporter activity"/>
    <property type="evidence" value="ECO:0007669"/>
    <property type="project" value="InterPro"/>
</dbReference>
<dbReference type="SUPFAM" id="SSF55804">
    <property type="entry name" value="Phoshotransferase/anion transport protein"/>
    <property type="match status" value="1"/>
</dbReference>
<evidence type="ECO:0000256" key="6">
    <source>
        <dbReference type="ARBA" id="ARBA00023136"/>
    </source>
</evidence>
<dbReference type="STRING" id="1142394.PSMK_04430"/>
<feature type="transmembrane region" description="Helical" evidence="8">
    <location>
        <begin position="213"/>
        <end position="236"/>
    </location>
</feature>
<evidence type="ECO:0000313" key="11">
    <source>
        <dbReference type="Proteomes" id="UP000007881"/>
    </source>
</evidence>
<dbReference type="EMBL" id="AP012338">
    <property type="protein sequence ID" value="BAM02602.1"/>
    <property type="molecule type" value="Genomic_DNA"/>
</dbReference>
<dbReference type="HOGENOM" id="CLU_005126_7_1_0"/>
<keyword evidence="6 8" id="KW-0472">Membrane</keyword>
<dbReference type="Pfam" id="PF00359">
    <property type="entry name" value="PTS_EIIA_2"/>
    <property type="match status" value="1"/>
</dbReference>
<feature type="region of interest" description="Disordered" evidence="7">
    <location>
        <begin position="106"/>
        <end position="168"/>
    </location>
</feature>
<reference evidence="10 11" key="1">
    <citation type="submission" date="2012-02" db="EMBL/GenBank/DDBJ databases">
        <title>Complete genome sequence of Phycisphaera mikurensis NBRC 102666.</title>
        <authorList>
            <person name="Ankai A."/>
            <person name="Hosoyama A."/>
            <person name="Terui Y."/>
            <person name="Sekine M."/>
            <person name="Fukai R."/>
            <person name="Kato Y."/>
            <person name="Nakamura S."/>
            <person name="Yamada-Narita S."/>
            <person name="Kawakoshi A."/>
            <person name="Fukunaga Y."/>
            <person name="Yamazaki S."/>
            <person name="Fujita N."/>
        </authorList>
    </citation>
    <scope>NUCLEOTIDE SEQUENCE [LARGE SCALE GENOMIC DNA]</scope>
    <source>
        <strain evidence="11">NBRC 102666 / KCTC 22515 / FYK2301M01</strain>
    </source>
</reference>
<keyword evidence="3 8" id="KW-0812">Transmembrane</keyword>
<feature type="transmembrane region" description="Helical" evidence="8">
    <location>
        <begin position="20"/>
        <end position="36"/>
    </location>
</feature>